<organism evidence="9">
    <name type="scientific">marine sediment metagenome</name>
    <dbReference type="NCBI Taxonomy" id="412755"/>
    <lineage>
        <taxon>unclassified sequences</taxon>
        <taxon>metagenomes</taxon>
        <taxon>ecological metagenomes</taxon>
    </lineage>
</organism>
<evidence type="ECO:0000256" key="5">
    <source>
        <dbReference type="ARBA" id="ARBA00023277"/>
    </source>
</evidence>
<dbReference type="AlphaFoldDB" id="X1JGS2"/>
<feature type="non-terminal residue" evidence="9">
    <location>
        <position position="1"/>
    </location>
</feature>
<evidence type="ECO:0000256" key="8">
    <source>
        <dbReference type="ARBA" id="ARBA00044972"/>
    </source>
</evidence>
<comment type="similarity">
    <text evidence="7">Belongs to the D-lyxose ketol-isomerase family.</text>
</comment>
<accession>X1JGS2</accession>
<dbReference type="InterPro" id="IPR011051">
    <property type="entry name" value="RmlC_Cupin_sf"/>
</dbReference>
<keyword evidence="5" id="KW-0119">Carbohydrate metabolism</keyword>
<sequence>KRSEINRILADAVAFCGEQNFHLPRWACWSPEDWKQAGREADEIRERMLGWDVTDFGLGRYQEVGLTLFTLRNGPPSGRGEPDAKDYCEKLLLIGEEQVTPTHFHFSKMEDIINRAGGRLVLELWRADRDSEARDESSEVTVSIDGIRRTLPPGGTVALQPGESITLPPYLYHKFYGERGAGRVLAGEVSRVNDDTRDNRFLEPSPRFPAIEEDAPPLHLLCNEYPPADG</sequence>
<dbReference type="SUPFAM" id="SSF51182">
    <property type="entry name" value="RmlC-like cupins"/>
    <property type="match status" value="1"/>
</dbReference>
<comment type="cofactor">
    <cofactor evidence="1">
        <name>Mn(2+)</name>
        <dbReference type="ChEBI" id="CHEBI:29035"/>
    </cofactor>
</comment>
<keyword evidence="4" id="KW-0413">Isomerase</keyword>
<comment type="caution">
    <text evidence="9">The sequence shown here is derived from an EMBL/GenBank/DDBJ whole genome shotgun (WGS) entry which is preliminary data.</text>
</comment>
<evidence type="ECO:0000256" key="4">
    <source>
        <dbReference type="ARBA" id="ARBA00023235"/>
    </source>
</evidence>
<evidence type="ECO:0000256" key="2">
    <source>
        <dbReference type="ARBA" id="ARBA00022723"/>
    </source>
</evidence>
<evidence type="ECO:0000313" key="9">
    <source>
        <dbReference type="EMBL" id="GAH80725.1"/>
    </source>
</evidence>
<keyword evidence="3" id="KW-0464">Manganese</keyword>
<reference evidence="9" key="1">
    <citation type="journal article" date="2014" name="Front. Microbiol.">
        <title>High frequency of phylogenetically diverse reductive dehalogenase-homologous genes in deep subseafloor sedimentary metagenomes.</title>
        <authorList>
            <person name="Kawai M."/>
            <person name="Futagami T."/>
            <person name="Toyoda A."/>
            <person name="Takaki Y."/>
            <person name="Nishi S."/>
            <person name="Hori S."/>
            <person name="Arai W."/>
            <person name="Tsubouchi T."/>
            <person name="Morono Y."/>
            <person name="Uchiyama I."/>
            <person name="Ito T."/>
            <person name="Fujiyama A."/>
            <person name="Inagaki F."/>
            <person name="Takami H."/>
        </authorList>
    </citation>
    <scope>NUCLEOTIDE SEQUENCE</scope>
    <source>
        <strain evidence="9">Expedition CK06-06</strain>
    </source>
</reference>
<dbReference type="InterPro" id="IPR047581">
    <property type="entry name" value="EcSI_cupin"/>
</dbReference>
<evidence type="ECO:0000256" key="7">
    <source>
        <dbReference type="ARBA" id="ARBA00044951"/>
    </source>
</evidence>
<keyword evidence="2" id="KW-0479">Metal-binding</keyword>
<dbReference type="EC" id="5.3.1.15" evidence="8"/>
<dbReference type="CDD" id="cd20309">
    <property type="entry name" value="cupin_EcSI"/>
    <property type="match status" value="1"/>
</dbReference>
<dbReference type="GO" id="GO:0046872">
    <property type="term" value="F:metal ion binding"/>
    <property type="evidence" value="ECO:0007669"/>
    <property type="project" value="UniProtKB-KW"/>
</dbReference>
<dbReference type="InterPro" id="IPR014710">
    <property type="entry name" value="RmlC-like_jellyroll"/>
</dbReference>
<protein>
    <recommendedName>
        <fullName evidence="8">D-lyxose ketol-isomerase</fullName>
        <ecNumber evidence="8">5.3.1.15</ecNumber>
    </recommendedName>
</protein>
<evidence type="ECO:0000256" key="3">
    <source>
        <dbReference type="ARBA" id="ARBA00023211"/>
    </source>
</evidence>
<dbReference type="InterPro" id="IPR010864">
    <property type="entry name" value="D-lyxose_isomer"/>
</dbReference>
<gene>
    <name evidence="9" type="ORF">S03H2_57360</name>
</gene>
<name>X1JGS2_9ZZZZ</name>
<evidence type="ECO:0000256" key="1">
    <source>
        <dbReference type="ARBA" id="ARBA00001936"/>
    </source>
</evidence>
<proteinExistence type="inferred from homology"/>
<dbReference type="GO" id="GO:0016853">
    <property type="term" value="F:isomerase activity"/>
    <property type="evidence" value="ECO:0007669"/>
    <property type="project" value="UniProtKB-KW"/>
</dbReference>
<dbReference type="Pfam" id="PF07385">
    <property type="entry name" value="Lyx_isomer"/>
    <property type="match status" value="1"/>
</dbReference>
<dbReference type="EMBL" id="BARU01036769">
    <property type="protein sequence ID" value="GAH80725.1"/>
    <property type="molecule type" value="Genomic_DNA"/>
</dbReference>
<comment type="catalytic activity">
    <reaction evidence="6">
        <text>D-lyxose = D-xylulose</text>
        <dbReference type="Rhea" id="RHEA:14201"/>
        <dbReference type="ChEBI" id="CHEBI:16789"/>
        <dbReference type="ChEBI" id="CHEBI:17140"/>
        <dbReference type="EC" id="5.3.1.15"/>
    </reaction>
</comment>
<dbReference type="Gene3D" id="2.60.120.10">
    <property type="entry name" value="Jelly Rolls"/>
    <property type="match status" value="1"/>
</dbReference>
<evidence type="ECO:0000256" key="6">
    <source>
        <dbReference type="ARBA" id="ARBA00044907"/>
    </source>
</evidence>